<dbReference type="Pfam" id="PF00440">
    <property type="entry name" value="TetR_N"/>
    <property type="match status" value="1"/>
</dbReference>
<dbReference type="SUPFAM" id="SSF46689">
    <property type="entry name" value="Homeodomain-like"/>
    <property type="match status" value="1"/>
</dbReference>
<evidence type="ECO:0000256" key="3">
    <source>
        <dbReference type="ARBA" id="ARBA00023163"/>
    </source>
</evidence>
<protein>
    <submittedName>
        <fullName evidence="6">TetR/AcrR family transcriptional regulator</fullName>
    </submittedName>
</protein>
<gene>
    <name evidence="6" type="ORF">ID854_06725</name>
</gene>
<evidence type="ECO:0000259" key="5">
    <source>
        <dbReference type="PROSITE" id="PS50977"/>
    </source>
</evidence>
<dbReference type="InterPro" id="IPR041479">
    <property type="entry name" value="TetR_CgmR_C"/>
</dbReference>
<keyword evidence="2 4" id="KW-0238">DNA-binding</keyword>
<proteinExistence type="predicted"/>
<dbReference type="GO" id="GO:0003677">
    <property type="term" value="F:DNA binding"/>
    <property type="evidence" value="ECO:0007669"/>
    <property type="project" value="UniProtKB-UniRule"/>
</dbReference>
<organism evidence="6">
    <name type="scientific">Xenorhabdus szentirmaii</name>
    <dbReference type="NCBI Taxonomy" id="290112"/>
    <lineage>
        <taxon>Bacteria</taxon>
        <taxon>Pseudomonadati</taxon>
        <taxon>Pseudomonadota</taxon>
        <taxon>Gammaproteobacteria</taxon>
        <taxon>Enterobacterales</taxon>
        <taxon>Morganellaceae</taxon>
        <taxon>Xenorhabdus</taxon>
    </lineage>
</organism>
<name>A0AAW3YTS0_9GAMM</name>
<keyword evidence="1" id="KW-0805">Transcription regulation</keyword>
<reference evidence="6" key="1">
    <citation type="submission" date="2020-09" db="EMBL/GenBank/DDBJ databases">
        <authorList>
            <person name="Palma L."/>
            <person name="Caballero P."/>
            <person name="Berry C."/>
            <person name="Del Valle E."/>
        </authorList>
    </citation>
    <scope>NUCLEOTIDE SEQUENCE</scope>
    <source>
        <strain evidence="6">M</strain>
    </source>
</reference>
<feature type="DNA-binding region" description="H-T-H motif" evidence="4">
    <location>
        <begin position="29"/>
        <end position="48"/>
    </location>
</feature>
<evidence type="ECO:0000256" key="4">
    <source>
        <dbReference type="PROSITE-ProRule" id="PRU00335"/>
    </source>
</evidence>
<dbReference type="PANTHER" id="PTHR47506">
    <property type="entry name" value="TRANSCRIPTIONAL REGULATORY PROTEIN"/>
    <property type="match status" value="1"/>
</dbReference>
<dbReference type="InterPro" id="IPR001647">
    <property type="entry name" value="HTH_TetR"/>
</dbReference>
<accession>A0AAW3YTS0</accession>
<dbReference type="EMBL" id="JACXBF010000128">
    <property type="protein sequence ID" value="MBD2800162.1"/>
    <property type="molecule type" value="Genomic_DNA"/>
</dbReference>
<dbReference type="Proteomes" id="UP001193920">
    <property type="component" value="Unassembled WGS sequence"/>
</dbReference>
<dbReference type="Pfam" id="PF17937">
    <property type="entry name" value="TetR_C_28"/>
    <property type="match status" value="1"/>
</dbReference>
<evidence type="ECO:0000256" key="2">
    <source>
        <dbReference type="ARBA" id="ARBA00023125"/>
    </source>
</evidence>
<sequence>MGRRKTIDREVLLDAAEQIITIHGAAALTIDAVAKAVGITKGGVQYSFSSKDALIEAMFDRWGASYDKQFHKIAGDNPDPQTAVRAHIEATKCSDEASTAKAAGLLAALIQTPEHLESTRIWYRQRFAGLNMTTEEGRQARLAFLATEGAFILRFFGLMDISPEEWRDMFDDILATMPPDDISSDASTHAE</sequence>
<dbReference type="InterPro" id="IPR009057">
    <property type="entry name" value="Homeodomain-like_sf"/>
</dbReference>
<reference evidence="6" key="2">
    <citation type="journal article" date="2024" name="Toxins">
        <title>Genome Sequence Analysis of Native Xenorhabdus Strains Isolated from Entomopathogenic Nematodes in Argentina.</title>
        <authorList>
            <person name="Palma L."/>
            <person name="Frizzo L."/>
            <person name="Kaiser S."/>
            <person name="Berry C."/>
            <person name="Caballero P."/>
            <person name="Bode H.B."/>
            <person name="Del Valle E.E."/>
        </authorList>
    </citation>
    <scope>NUCLEOTIDE SEQUENCE</scope>
    <source>
        <strain evidence="6">M</strain>
    </source>
</reference>
<dbReference type="PANTHER" id="PTHR47506:SF1">
    <property type="entry name" value="HTH-TYPE TRANSCRIPTIONAL REGULATOR YJDC"/>
    <property type="match status" value="1"/>
</dbReference>
<dbReference type="PRINTS" id="PR00455">
    <property type="entry name" value="HTHTETR"/>
</dbReference>
<evidence type="ECO:0000256" key="1">
    <source>
        <dbReference type="ARBA" id="ARBA00023015"/>
    </source>
</evidence>
<feature type="domain" description="HTH tetR-type" evidence="5">
    <location>
        <begin position="6"/>
        <end position="66"/>
    </location>
</feature>
<dbReference type="PROSITE" id="PS50977">
    <property type="entry name" value="HTH_TETR_2"/>
    <property type="match status" value="1"/>
</dbReference>
<keyword evidence="3" id="KW-0804">Transcription</keyword>
<comment type="caution">
    <text evidence="6">The sequence shown here is derived from an EMBL/GenBank/DDBJ whole genome shotgun (WGS) entry which is preliminary data.</text>
</comment>
<evidence type="ECO:0000313" key="6">
    <source>
        <dbReference type="EMBL" id="MBD2800162.1"/>
    </source>
</evidence>
<dbReference type="RefSeq" id="WP_323868672.1">
    <property type="nucleotide sequence ID" value="NZ_JACXBF010000128.1"/>
</dbReference>
<dbReference type="AlphaFoldDB" id="A0AAW3YTS0"/>
<dbReference type="Gene3D" id="1.10.357.10">
    <property type="entry name" value="Tetracycline Repressor, domain 2"/>
    <property type="match status" value="1"/>
</dbReference>